<dbReference type="Gene3D" id="3.90.320.10">
    <property type="match status" value="1"/>
</dbReference>
<evidence type="ECO:0000259" key="1">
    <source>
        <dbReference type="Pfam" id="PF12705"/>
    </source>
</evidence>
<dbReference type="InterPro" id="IPR011335">
    <property type="entry name" value="Restrct_endonuc-II-like"/>
</dbReference>
<evidence type="ECO:0000313" key="2">
    <source>
        <dbReference type="EMBL" id="QCX02039.1"/>
    </source>
</evidence>
<dbReference type="RefSeq" id="WP_138854376.1">
    <property type="nucleotide sequence ID" value="NZ_CP040710.1"/>
</dbReference>
<keyword evidence="3" id="KW-1185">Reference proteome</keyword>
<protein>
    <submittedName>
        <fullName evidence="2">PD-(D/E)XK nuclease family protein</fullName>
    </submittedName>
</protein>
<organism evidence="2 3">
    <name type="scientific">Aggregatimonas sangjinii</name>
    <dbReference type="NCBI Taxonomy" id="2583587"/>
    <lineage>
        <taxon>Bacteria</taxon>
        <taxon>Pseudomonadati</taxon>
        <taxon>Bacteroidota</taxon>
        <taxon>Flavobacteriia</taxon>
        <taxon>Flavobacteriales</taxon>
        <taxon>Flavobacteriaceae</taxon>
        <taxon>Aggregatimonas</taxon>
    </lineage>
</organism>
<proteinExistence type="predicted"/>
<dbReference type="InterPro" id="IPR027417">
    <property type="entry name" value="P-loop_NTPase"/>
</dbReference>
<dbReference type="InterPro" id="IPR011604">
    <property type="entry name" value="PDDEXK-like_dom_sf"/>
</dbReference>
<gene>
    <name evidence="2" type="ORF">FGM00_18680</name>
</gene>
<evidence type="ECO:0000313" key="3">
    <source>
        <dbReference type="Proteomes" id="UP000310017"/>
    </source>
</evidence>
<dbReference type="Pfam" id="PF12705">
    <property type="entry name" value="PDDEXK_1"/>
    <property type="match status" value="1"/>
</dbReference>
<feature type="domain" description="PD-(D/E)XK endonuclease-like" evidence="1">
    <location>
        <begin position="644"/>
        <end position="913"/>
    </location>
</feature>
<sequence length="916" mass="105356">MQSFLEEVVGRVRETFPSLENVVFVLPSKRAGTFVRNAIAKSAQRTAFAPEIYSIEGFVEQIAGIAYATNTEQLFELYTSYEELTKGEKDNFYAFSKWGQTLLQDFNEIDRYLIDVRQLFSNLSAIQEIGVWAPDAPRTQMMEDYVAFWATIGTLYDHFNTSLLQKGIGHQGLVYRKAYEQVDCYLNEHSEKIHIFIGFNALNTAEEKIIQRIIAHTNTEIYWDIDQSFLNDPIHDAGLFIRQHLSTWDYFKNNKLNGLSNFYTTPKKIEIIGLPKNVSQAKYVGHLLNELHLSEQNTLTKTAVVLGDETLLNPILNAIPETLSDVNITMGYPLHKTDLATLFIQFMELYINKDPQGWFYQPILGFLANPYVQILFSDEERNTATHLTEKIKKNNWAYLKAGKLFQASNEHAMVDLIFYDENHTPLDFVKRCSVLITRLKEKFDALNDSLSKEYLYRFHQLFTQLQELLEKHGFVNDMKSLLGLFKELLSSETLDFKGEPLEGLQIMGMLESRNLDFETVILTSVNEGILPSGKSNNSFIPFDLKRAFNLPTYIEKDAVYTYHFYRLLQRAKNVYLLYNTEPDILEGGEKSRLIHQLLTDPNKRSQIKEIVAAPKLEPSVKQLEEIEKDEHLMTLVQEHAEKGLSPTSLSNYIRNPIDFYTRNLLGIENVQEVEETVAHNTFGTIVHDSLELLYTSFVGDILSEVKLKAAKTKVKETVKQEFQKTYLDGDISRGKNLIAFNVVVRYIENFLDMEIVACKKHEIKIIALEQKLSTTLDIPEVNYPIRLKGKLDRIDSKDGIVRIIDYKTGKVIAKDVKLTNWDNLTAEYDYSKAFQLLCYALMYSNSSKAGDIQAGIISFKNLKSGLLPFTLKDRTEKTKTDDTFIDKEVLHNFNAELKKLILEICNPQLPFKEKEV</sequence>
<dbReference type="Proteomes" id="UP000310017">
    <property type="component" value="Chromosome"/>
</dbReference>
<dbReference type="EMBL" id="CP040710">
    <property type="protein sequence ID" value="QCX02039.1"/>
    <property type="molecule type" value="Genomic_DNA"/>
</dbReference>
<name>A0A5B7SXM0_9FLAO</name>
<reference evidence="2 3" key="1">
    <citation type="submission" date="2019-05" db="EMBL/GenBank/DDBJ databases">
        <title>Genome sequencing of F202Z8.</title>
        <authorList>
            <person name="Kwon Y.M."/>
        </authorList>
    </citation>
    <scope>NUCLEOTIDE SEQUENCE [LARGE SCALE GENOMIC DNA]</scope>
    <source>
        <strain evidence="2 3">F202Z8</strain>
    </source>
</reference>
<dbReference type="KEGG" id="asag:FGM00_18680"/>
<dbReference type="SUPFAM" id="SSF52980">
    <property type="entry name" value="Restriction endonuclease-like"/>
    <property type="match status" value="1"/>
</dbReference>
<dbReference type="AlphaFoldDB" id="A0A5B7SXM0"/>
<dbReference type="SUPFAM" id="SSF52540">
    <property type="entry name" value="P-loop containing nucleoside triphosphate hydrolases"/>
    <property type="match status" value="1"/>
</dbReference>
<dbReference type="InterPro" id="IPR038726">
    <property type="entry name" value="PDDEXK_AddAB-type"/>
</dbReference>
<accession>A0A5B7SXM0</accession>
<dbReference type="OrthoDB" id="9762792at2"/>